<comment type="similarity">
    <text evidence="2 11">Belongs to the alpha-IPM synthase/homocitrate synthase family. LeuA type 1 subfamily.</text>
</comment>
<dbReference type="Gene3D" id="3.30.160.270">
    <property type="match status" value="1"/>
</dbReference>
<comment type="caution">
    <text evidence="13">The sequence shown here is derived from an EMBL/GenBank/DDBJ whole genome shotgun (WGS) entry which is preliminary data.</text>
</comment>
<evidence type="ECO:0000256" key="11">
    <source>
        <dbReference type="HAMAP-Rule" id="MF_01025"/>
    </source>
</evidence>
<evidence type="ECO:0000256" key="8">
    <source>
        <dbReference type="ARBA" id="ARBA00022723"/>
    </source>
</evidence>
<feature type="region of interest" description="Regulatory domain" evidence="11">
    <location>
        <begin position="391"/>
        <end position="499"/>
    </location>
</feature>
<sequence>MKQKIYIFDTTLRDGEQTPGAKLNTAQKVILAKQLEKLGVDIIEAGFPISSPGDFQSVVEIGKAVKDVVVCGLTRAIKGDIDRAAEALKYCKHPRIHTGIGASDVHIEFKFKSTREKILEQGIEAVKYAKKCVDDVEFYAEDAGRADNGFLAKMVYEVIKAGATVVNIPDTTGYCFPEEFGEKIKYLFNHVENIDKAIISVHCHNDLGMATANTLSGVANGARQVEVTINGIGERAGNTSLEEVVMALYTRKDKTDYFTDIKTAEISPASKMVSSIMGIPIQPNKAIVGANAFAHSSGIHQDGVLKRRENYEIIDPKTVGLDASQIILTARSGRAALRHKLGELGIELNQDELNGLYEDFLNLADRKKEIYDEDLRMLVGEKQEGKPQKIKLDLIHAISGNQNLPTASVKLTILDKEYESAATGDGGIDAAFKAIDHCVKKKYKLTEFMITAVSVGTDAQARVNVAIEYNKELFWGVGIDTDTVVAAAKSYIDAINKFI</sequence>
<dbReference type="InterPro" id="IPR000891">
    <property type="entry name" value="PYR_CT"/>
</dbReference>
<feature type="binding site" evidence="11">
    <location>
        <position position="202"/>
    </location>
    <ligand>
        <name>Mn(2+)</name>
        <dbReference type="ChEBI" id="CHEBI:29035"/>
    </ligand>
</feature>
<keyword evidence="9 11" id="KW-0464">Manganese</keyword>
<evidence type="ECO:0000256" key="3">
    <source>
        <dbReference type="ARBA" id="ARBA00012973"/>
    </source>
</evidence>
<dbReference type="InterPro" id="IPR013785">
    <property type="entry name" value="Aldolase_TIM"/>
</dbReference>
<dbReference type="InterPro" id="IPR050073">
    <property type="entry name" value="2-IPM_HCS-like"/>
</dbReference>
<dbReference type="PANTHER" id="PTHR10277:SF9">
    <property type="entry name" value="2-ISOPROPYLMALATE SYNTHASE 1, CHLOROPLASTIC-RELATED"/>
    <property type="match status" value="1"/>
</dbReference>
<dbReference type="GO" id="GO:0030145">
    <property type="term" value="F:manganese ion binding"/>
    <property type="evidence" value="ECO:0007669"/>
    <property type="project" value="UniProtKB-UniRule"/>
</dbReference>
<comment type="subunit">
    <text evidence="11">Homodimer.</text>
</comment>
<dbReference type="PROSITE" id="PS50991">
    <property type="entry name" value="PYR_CT"/>
    <property type="match status" value="1"/>
</dbReference>
<dbReference type="EC" id="2.3.3.13" evidence="3 11"/>
<dbReference type="EMBL" id="MFJL01000026">
    <property type="protein sequence ID" value="OGG15404.1"/>
    <property type="molecule type" value="Genomic_DNA"/>
</dbReference>
<dbReference type="STRING" id="1798382.A3D77_07745"/>
<organism evidence="13 14">
    <name type="scientific">Candidatus Gottesmanbacteria bacterium RIFCSPHIGHO2_02_FULL_39_11</name>
    <dbReference type="NCBI Taxonomy" id="1798382"/>
    <lineage>
        <taxon>Bacteria</taxon>
        <taxon>Candidatus Gottesmaniibacteriota</taxon>
    </lineage>
</organism>
<evidence type="ECO:0000256" key="4">
    <source>
        <dbReference type="ARBA" id="ARBA00018198"/>
    </source>
</evidence>
<comment type="function">
    <text evidence="11">Catalyzes the condensation of the acetyl group of acetyl-CoA with 3-methyl-2-oxobutanoate (2-ketoisovalerate) to form 3-carboxy-3-hydroxy-4-methylpentanoate (2-isopropylmalate).</text>
</comment>
<dbReference type="Pfam" id="PF22617">
    <property type="entry name" value="HCS_D2"/>
    <property type="match status" value="1"/>
</dbReference>
<evidence type="ECO:0000256" key="9">
    <source>
        <dbReference type="ARBA" id="ARBA00023211"/>
    </source>
</evidence>
<dbReference type="PROSITE" id="PS00815">
    <property type="entry name" value="AIPM_HOMOCIT_SYNTH_1"/>
    <property type="match status" value="1"/>
</dbReference>
<dbReference type="Proteomes" id="UP000176923">
    <property type="component" value="Unassembled WGS sequence"/>
</dbReference>
<dbReference type="Gene3D" id="1.10.238.260">
    <property type="match status" value="1"/>
</dbReference>
<keyword evidence="8 11" id="KW-0479">Metal-binding</keyword>
<name>A0A1F5ZSS7_9BACT</name>
<evidence type="ECO:0000256" key="7">
    <source>
        <dbReference type="ARBA" id="ARBA00022679"/>
    </source>
</evidence>
<dbReference type="CDD" id="cd07940">
    <property type="entry name" value="DRE_TIM_IPMS"/>
    <property type="match status" value="1"/>
</dbReference>
<dbReference type="Pfam" id="PF00682">
    <property type="entry name" value="HMGL-like"/>
    <property type="match status" value="1"/>
</dbReference>
<dbReference type="GO" id="GO:0003852">
    <property type="term" value="F:2-isopropylmalate synthase activity"/>
    <property type="evidence" value="ECO:0007669"/>
    <property type="project" value="UniProtKB-UniRule"/>
</dbReference>
<dbReference type="PROSITE" id="PS00816">
    <property type="entry name" value="AIPM_HOMOCIT_SYNTH_2"/>
    <property type="match status" value="1"/>
</dbReference>
<dbReference type="InterPro" id="IPR002034">
    <property type="entry name" value="AIPM/Hcit_synth_CS"/>
</dbReference>
<dbReference type="SMART" id="SM00917">
    <property type="entry name" value="LeuA_dimer"/>
    <property type="match status" value="1"/>
</dbReference>
<accession>A0A1F5ZSS7</accession>
<dbReference type="GO" id="GO:0009098">
    <property type="term" value="P:L-leucine biosynthetic process"/>
    <property type="evidence" value="ECO:0007669"/>
    <property type="project" value="UniProtKB-UniRule"/>
</dbReference>
<reference evidence="13 14" key="1">
    <citation type="journal article" date="2016" name="Nat. Commun.">
        <title>Thousands of microbial genomes shed light on interconnected biogeochemical processes in an aquifer system.</title>
        <authorList>
            <person name="Anantharaman K."/>
            <person name="Brown C.T."/>
            <person name="Hug L.A."/>
            <person name="Sharon I."/>
            <person name="Castelle C.J."/>
            <person name="Probst A.J."/>
            <person name="Thomas B.C."/>
            <person name="Singh A."/>
            <person name="Wilkins M.J."/>
            <person name="Karaoz U."/>
            <person name="Brodie E.L."/>
            <person name="Williams K.H."/>
            <person name="Hubbard S.S."/>
            <person name="Banfield J.F."/>
        </authorList>
    </citation>
    <scope>NUCLEOTIDE SEQUENCE [LARGE SCALE GENOMIC DNA]</scope>
</reference>
<evidence type="ECO:0000313" key="13">
    <source>
        <dbReference type="EMBL" id="OGG15404.1"/>
    </source>
</evidence>
<dbReference type="GO" id="GO:0005737">
    <property type="term" value="C:cytoplasm"/>
    <property type="evidence" value="ECO:0007669"/>
    <property type="project" value="UniProtKB-UniRule"/>
</dbReference>
<dbReference type="InterPro" id="IPR013709">
    <property type="entry name" value="2-isopropylmalate_synth_dimer"/>
</dbReference>
<dbReference type="NCBIfam" id="NF002086">
    <property type="entry name" value="PRK00915.1-3"/>
    <property type="match status" value="1"/>
</dbReference>
<dbReference type="FunFam" id="1.10.238.260:FF:000001">
    <property type="entry name" value="2-isopropylmalate synthase"/>
    <property type="match status" value="1"/>
</dbReference>
<dbReference type="InterPro" id="IPR005671">
    <property type="entry name" value="LeuA_bact_synth"/>
</dbReference>
<evidence type="ECO:0000256" key="10">
    <source>
        <dbReference type="ARBA" id="ARBA00023304"/>
    </source>
</evidence>
<dbReference type="SUPFAM" id="SSF110921">
    <property type="entry name" value="2-isopropylmalate synthase LeuA, allosteric (dimerisation) domain"/>
    <property type="match status" value="1"/>
</dbReference>
<dbReference type="GO" id="GO:0003985">
    <property type="term" value="F:acetyl-CoA C-acetyltransferase activity"/>
    <property type="evidence" value="ECO:0007669"/>
    <property type="project" value="UniProtKB-UniRule"/>
</dbReference>
<gene>
    <name evidence="11" type="primary">leuA</name>
    <name evidence="13" type="ORF">A3D77_07745</name>
</gene>
<comment type="cofactor">
    <cofactor evidence="11">
        <name>Mn(2+)</name>
        <dbReference type="ChEBI" id="CHEBI:29035"/>
    </cofactor>
</comment>
<keyword evidence="7 11" id="KW-0808">Transferase</keyword>
<dbReference type="UniPathway" id="UPA00048">
    <property type="reaction ID" value="UER00070"/>
</dbReference>
<evidence type="ECO:0000313" key="14">
    <source>
        <dbReference type="Proteomes" id="UP000176923"/>
    </source>
</evidence>
<feature type="binding site" evidence="11">
    <location>
        <position position="14"/>
    </location>
    <ligand>
        <name>Mn(2+)</name>
        <dbReference type="ChEBI" id="CHEBI:29035"/>
    </ligand>
</feature>
<keyword evidence="6 11" id="KW-0028">Amino-acid biosynthesis</keyword>
<keyword evidence="10 11" id="KW-0100">Branched-chain amino acid biosynthesis</keyword>
<dbReference type="FunFam" id="3.20.20.70:FF:000010">
    <property type="entry name" value="2-isopropylmalate synthase"/>
    <property type="match status" value="1"/>
</dbReference>
<feature type="binding site" evidence="11">
    <location>
        <position position="204"/>
    </location>
    <ligand>
        <name>Mn(2+)</name>
        <dbReference type="ChEBI" id="CHEBI:29035"/>
    </ligand>
</feature>
<comment type="pathway">
    <text evidence="1 11">Amino-acid biosynthesis; L-leucine biosynthesis; L-leucine from 3-methyl-2-oxobutanoate: step 1/4.</text>
</comment>
<dbReference type="Gene3D" id="3.20.20.70">
    <property type="entry name" value="Aldolase class I"/>
    <property type="match status" value="1"/>
</dbReference>
<keyword evidence="5 11" id="KW-0432">Leucine biosynthesis</keyword>
<protein>
    <recommendedName>
        <fullName evidence="4 11">2-isopropylmalate synthase</fullName>
        <ecNumber evidence="3 11">2.3.3.13</ecNumber>
    </recommendedName>
    <alternativeName>
        <fullName evidence="11">Alpha-IPM synthase</fullName>
    </alternativeName>
    <alternativeName>
        <fullName evidence="11">Alpha-isopropylmalate synthase</fullName>
    </alternativeName>
</protein>
<evidence type="ECO:0000256" key="6">
    <source>
        <dbReference type="ARBA" id="ARBA00022605"/>
    </source>
</evidence>
<dbReference type="NCBIfam" id="TIGR00973">
    <property type="entry name" value="leuA_bact"/>
    <property type="match status" value="1"/>
</dbReference>
<keyword evidence="11" id="KW-0963">Cytoplasm</keyword>
<comment type="catalytic activity">
    <reaction evidence="11">
        <text>3-methyl-2-oxobutanoate + acetyl-CoA + H2O = (2S)-2-isopropylmalate + CoA + H(+)</text>
        <dbReference type="Rhea" id="RHEA:21524"/>
        <dbReference type="ChEBI" id="CHEBI:1178"/>
        <dbReference type="ChEBI" id="CHEBI:11851"/>
        <dbReference type="ChEBI" id="CHEBI:15377"/>
        <dbReference type="ChEBI" id="CHEBI:15378"/>
        <dbReference type="ChEBI" id="CHEBI:57287"/>
        <dbReference type="ChEBI" id="CHEBI:57288"/>
        <dbReference type="EC" id="2.3.3.13"/>
    </reaction>
</comment>
<dbReference type="SUPFAM" id="SSF51569">
    <property type="entry name" value="Aldolase"/>
    <property type="match status" value="1"/>
</dbReference>
<feature type="binding site" evidence="11">
    <location>
        <position position="238"/>
    </location>
    <ligand>
        <name>Mn(2+)</name>
        <dbReference type="ChEBI" id="CHEBI:29035"/>
    </ligand>
</feature>
<evidence type="ECO:0000256" key="1">
    <source>
        <dbReference type="ARBA" id="ARBA00004689"/>
    </source>
</evidence>
<evidence type="ECO:0000259" key="12">
    <source>
        <dbReference type="PROSITE" id="PS50991"/>
    </source>
</evidence>
<dbReference type="HAMAP" id="MF_01025">
    <property type="entry name" value="LeuA_type1"/>
    <property type="match status" value="1"/>
</dbReference>
<dbReference type="Pfam" id="PF08502">
    <property type="entry name" value="LeuA_dimer"/>
    <property type="match status" value="1"/>
</dbReference>
<evidence type="ECO:0000256" key="2">
    <source>
        <dbReference type="ARBA" id="ARBA00009396"/>
    </source>
</evidence>
<dbReference type="PANTHER" id="PTHR10277">
    <property type="entry name" value="HOMOCITRATE SYNTHASE-RELATED"/>
    <property type="match status" value="1"/>
</dbReference>
<feature type="domain" description="Pyruvate carboxyltransferase" evidence="12">
    <location>
        <begin position="5"/>
        <end position="267"/>
    </location>
</feature>
<dbReference type="AlphaFoldDB" id="A0A1F5ZSS7"/>
<dbReference type="InterPro" id="IPR036230">
    <property type="entry name" value="LeuA_allosteric_dom_sf"/>
</dbReference>
<dbReference type="InterPro" id="IPR054691">
    <property type="entry name" value="LeuA/HCS_post-cat"/>
</dbReference>
<evidence type="ECO:0000256" key="5">
    <source>
        <dbReference type="ARBA" id="ARBA00022430"/>
    </source>
</evidence>
<proteinExistence type="inferred from homology"/>